<evidence type="ECO:0000256" key="9">
    <source>
        <dbReference type="ARBA" id="ARBA00023204"/>
    </source>
</evidence>
<keyword evidence="6" id="KW-0227">DNA damage</keyword>
<gene>
    <name evidence="11" type="ORF">HAKA00212_LOCUS21058</name>
</gene>
<dbReference type="SUPFAM" id="SSF56219">
    <property type="entry name" value="DNase I-like"/>
    <property type="match status" value="1"/>
</dbReference>
<dbReference type="GO" id="GO:0004518">
    <property type="term" value="F:nuclease activity"/>
    <property type="evidence" value="ECO:0007669"/>
    <property type="project" value="UniProtKB-KW"/>
</dbReference>
<evidence type="ECO:0000256" key="10">
    <source>
        <dbReference type="ARBA" id="ARBA00023242"/>
    </source>
</evidence>
<reference evidence="11" key="1">
    <citation type="submission" date="2021-01" db="EMBL/GenBank/DDBJ databases">
        <authorList>
            <person name="Corre E."/>
            <person name="Pelletier E."/>
            <person name="Niang G."/>
            <person name="Scheremetjew M."/>
            <person name="Finn R."/>
            <person name="Kale V."/>
            <person name="Holt S."/>
            <person name="Cochrane G."/>
            <person name="Meng A."/>
            <person name="Brown T."/>
            <person name="Cohen L."/>
        </authorList>
    </citation>
    <scope>NUCLEOTIDE SEQUENCE</scope>
    <source>
        <strain evidence="11">CCMP3107</strain>
    </source>
</reference>
<protein>
    <recommendedName>
        <fullName evidence="12">Endonuclease/exonuclease/phosphatase domain-containing protein</fullName>
    </recommendedName>
</protein>
<keyword evidence="8" id="KW-0460">Magnesium</keyword>
<dbReference type="InterPro" id="IPR036691">
    <property type="entry name" value="Endo/exonu/phosph_ase_sf"/>
</dbReference>
<dbReference type="AlphaFoldDB" id="A0A6V1N862"/>
<name>A0A6V1N862_HETAK</name>
<dbReference type="GO" id="GO:0005634">
    <property type="term" value="C:nucleus"/>
    <property type="evidence" value="ECO:0007669"/>
    <property type="project" value="UniProtKB-SubCell"/>
</dbReference>
<comment type="subcellular location">
    <subcellularLocation>
        <location evidence="3">Nucleus</location>
    </subcellularLocation>
</comment>
<proteinExistence type="predicted"/>
<keyword evidence="10" id="KW-0539">Nucleus</keyword>
<keyword evidence="9" id="KW-0234">DNA repair</keyword>
<evidence type="ECO:0000256" key="5">
    <source>
        <dbReference type="ARBA" id="ARBA00022723"/>
    </source>
</evidence>
<evidence type="ECO:0000256" key="3">
    <source>
        <dbReference type="ARBA" id="ARBA00004123"/>
    </source>
</evidence>
<dbReference type="GO" id="GO:0006302">
    <property type="term" value="P:double-strand break repair"/>
    <property type="evidence" value="ECO:0007669"/>
    <property type="project" value="TreeGrafter"/>
</dbReference>
<accession>A0A6V1N862</accession>
<dbReference type="PANTHER" id="PTHR15822">
    <property type="entry name" value="TRAF AND TNF RECEPTOR-ASSOCIATED PROTEIN"/>
    <property type="match status" value="1"/>
</dbReference>
<dbReference type="GO" id="GO:0070260">
    <property type="term" value="F:5'-tyrosyl-DNA phosphodiesterase activity"/>
    <property type="evidence" value="ECO:0007669"/>
    <property type="project" value="TreeGrafter"/>
</dbReference>
<comment type="cofactor">
    <cofactor evidence="2">
        <name>Mg(2+)</name>
        <dbReference type="ChEBI" id="CHEBI:18420"/>
    </cofactor>
</comment>
<keyword evidence="5" id="KW-0479">Metal-binding</keyword>
<comment type="cofactor">
    <cofactor evidence="1">
        <name>Mn(2+)</name>
        <dbReference type="ChEBI" id="CHEBI:29035"/>
    </cofactor>
</comment>
<evidence type="ECO:0000256" key="6">
    <source>
        <dbReference type="ARBA" id="ARBA00022763"/>
    </source>
</evidence>
<dbReference type="GO" id="GO:0003697">
    <property type="term" value="F:single-stranded DNA binding"/>
    <property type="evidence" value="ECO:0007669"/>
    <property type="project" value="TreeGrafter"/>
</dbReference>
<evidence type="ECO:0008006" key="12">
    <source>
        <dbReference type="Google" id="ProtNLM"/>
    </source>
</evidence>
<sequence>MYRDLLVMEGIHKSTGCSLRLLTTHLESQKDGEAERRHQYSIALERLTLYDEGFALVIGDLNIREGEVKKEPLAKVVTDSWVAAGKPPHLKATWDMKLNTNKRFQGNFTPRARFDRCYYHHTDLDDHRITQTSFQFIGTKKMTEGVFPSDHWGLLVGLRITKKGQSFGKI</sequence>
<dbReference type="EMBL" id="HBIU01046980">
    <property type="protein sequence ID" value="CAE0642202.1"/>
    <property type="molecule type" value="Transcribed_RNA"/>
</dbReference>
<evidence type="ECO:0000256" key="7">
    <source>
        <dbReference type="ARBA" id="ARBA00022801"/>
    </source>
</evidence>
<evidence type="ECO:0000256" key="1">
    <source>
        <dbReference type="ARBA" id="ARBA00001936"/>
    </source>
</evidence>
<keyword evidence="4" id="KW-0540">Nuclease</keyword>
<keyword evidence="7" id="KW-0378">Hydrolase</keyword>
<dbReference type="Gene3D" id="3.60.10.10">
    <property type="entry name" value="Endonuclease/exonuclease/phosphatase"/>
    <property type="match status" value="1"/>
</dbReference>
<evidence type="ECO:0000256" key="2">
    <source>
        <dbReference type="ARBA" id="ARBA00001946"/>
    </source>
</evidence>
<evidence type="ECO:0000313" key="11">
    <source>
        <dbReference type="EMBL" id="CAE0642202.1"/>
    </source>
</evidence>
<evidence type="ECO:0000256" key="8">
    <source>
        <dbReference type="ARBA" id="ARBA00022842"/>
    </source>
</evidence>
<organism evidence="11">
    <name type="scientific">Heterosigma akashiwo</name>
    <name type="common">Chromophytic alga</name>
    <name type="synonym">Heterosigma carterae</name>
    <dbReference type="NCBI Taxonomy" id="2829"/>
    <lineage>
        <taxon>Eukaryota</taxon>
        <taxon>Sar</taxon>
        <taxon>Stramenopiles</taxon>
        <taxon>Ochrophyta</taxon>
        <taxon>Raphidophyceae</taxon>
        <taxon>Chattonellales</taxon>
        <taxon>Chattonellaceae</taxon>
        <taxon>Heterosigma</taxon>
    </lineage>
</organism>
<dbReference type="GO" id="GO:0005737">
    <property type="term" value="C:cytoplasm"/>
    <property type="evidence" value="ECO:0007669"/>
    <property type="project" value="TreeGrafter"/>
</dbReference>
<dbReference type="GO" id="GO:0046872">
    <property type="term" value="F:metal ion binding"/>
    <property type="evidence" value="ECO:0007669"/>
    <property type="project" value="UniProtKB-KW"/>
</dbReference>
<dbReference type="PANTHER" id="PTHR15822:SF4">
    <property type="entry name" value="TYROSYL-DNA PHOSPHODIESTERASE 2"/>
    <property type="match status" value="1"/>
</dbReference>
<evidence type="ECO:0000256" key="4">
    <source>
        <dbReference type="ARBA" id="ARBA00022722"/>
    </source>
</evidence>
<dbReference type="InterPro" id="IPR051547">
    <property type="entry name" value="TDP2-like"/>
</dbReference>